<evidence type="ECO:0000313" key="1">
    <source>
        <dbReference type="EMBL" id="JAD30343.1"/>
    </source>
</evidence>
<reference evidence="1" key="1">
    <citation type="submission" date="2014-09" db="EMBL/GenBank/DDBJ databases">
        <authorList>
            <person name="Magalhaes I.L.F."/>
            <person name="Oliveira U."/>
            <person name="Santos F.R."/>
            <person name="Vidigal T.H.D.A."/>
            <person name="Brescovit A.D."/>
            <person name="Santos A.J."/>
        </authorList>
    </citation>
    <scope>NUCLEOTIDE SEQUENCE</scope>
    <source>
        <tissue evidence="1">Shoot tissue taken approximately 20 cm above the soil surface</tissue>
    </source>
</reference>
<reference evidence="1" key="2">
    <citation type="journal article" date="2015" name="Data Brief">
        <title>Shoot transcriptome of the giant reed, Arundo donax.</title>
        <authorList>
            <person name="Barrero R.A."/>
            <person name="Guerrero F.D."/>
            <person name="Moolhuijzen P."/>
            <person name="Goolsby J.A."/>
            <person name="Tidwell J."/>
            <person name="Bellgard S.E."/>
            <person name="Bellgard M.I."/>
        </authorList>
    </citation>
    <scope>NUCLEOTIDE SEQUENCE</scope>
    <source>
        <tissue evidence="1">Shoot tissue taken approximately 20 cm above the soil surface</tissue>
    </source>
</reference>
<proteinExistence type="predicted"/>
<sequence length="25" mass="2922">MAQTCGGERTWRRWRSWAASFGLHA</sequence>
<dbReference type="AlphaFoldDB" id="A0A0A8YY42"/>
<name>A0A0A8YY42_ARUDO</name>
<accession>A0A0A8YY42</accession>
<organism evidence="1">
    <name type="scientific">Arundo donax</name>
    <name type="common">Giant reed</name>
    <name type="synonym">Donax arundinaceus</name>
    <dbReference type="NCBI Taxonomy" id="35708"/>
    <lineage>
        <taxon>Eukaryota</taxon>
        <taxon>Viridiplantae</taxon>
        <taxon>Streptophyta</taxon>
        <taxon>Embryophyta</taxon>
        <taxon>Tracheophyta</taxon>
        <taxon>Spermatophyta</taxon>
        <taxon>Magnoliopsida</taxon>
        <taxon>Liliopsida</taxon>
        <taxon>Poales</taxon>
        <taxon>Poaceae</taxon>
        <taxon>PACMAD clade</taxon>
        <taxon>Arundinoideae</taxon>
        <taxon>Arundineae</taxon>
        <taxon>Arundo</taxon>
    </lineage>
</organism>
<protein>
    <submittedName>
        <fullName evidence="1">Uncharacterized protein</fullName>
    </submittedName>
</protein>
<dbReference type="EMBL" id="GBRH01267552">
    <property type="protein sequence ID" value="JAD30343.1"/>
    <property type="molecule type" value="Transcribed_RNA"/>
</dbReference>